<accession>A0A7W9UQ43</accession>
<evidence type="ECO:0000313" key="2">
    <source>
        <dbReference type="Proteomes" id="UP000585836"/>
    </source>
</evidence>
<reference evidence="1 2" key="1">
    <citation type="submission" date="2020-08" db="EMBL/GenBank/DDBJ databases">
        <title>Genomic Encyclopedia of Type Strains, Phase III (KMG-III): the genomes of soil and plant-associated and newly described type strains.</title>
        <authorList>
            <person name="Whitman W."/>
        </authorList>
    </citation>
    <scope>NUCLEOTIDE SEQUENCE [LARGE SCALE GENOMIC DNA]</scope>
    <source>
        <strain evidence="1 2">CECT 3313</strain>
    </source>
</reference>
<dbReference type="Proteomes" id="UP000585836">
    <property type="component" value="Unassembled WGS sequence"/>
</dbReference>
<dbReference type="EMBL" id="JACHJK010000003">
    <property type="protein sequence ID" value="MBB5926551.1"/>
    <property type="molecule type" value="Genomic_DNA"/>
</dbReference>
<name>A0A7W9UQ43_9ACTN</name>
<keyword evidence="2" id="KW-1185">Reference proteome</keyword>
<comment type="caution">
    <text evidence="1">The sequence shown here is derived from an EMBL/GenBank/DDBJ whole genome shotgun (WGS) entry which is preliminary data.</text>
</comment>
<evidence type="ECO:0000313" key="1">
    <source>
        <dbReference type="EMBL" id="MBB5926551.1"/>
    </source>
</evidence>
<organism evidence="1 2">
    <name type="scientific">Streptomyces echinatus</name>
    <dbReference type="NCBI Taxonomy" id="67293"/>
    <lineage>
        <taxon>Bacteria</taxon>
        <taxon>Bacillati</taxon>
        <taxon>Actinomycetota</taxon>
        <taxon>Actinomycetes</taxon>
        <taxon>Kitasatosporales</taxon>
        <taxon>Streptomycetaceae</taxon>
        <taxon>Streptomyces</taxon>
    </lineage>
</organism>
<evidence type="ECO:0008006" key="3">
    <source>
        <dbReference type="Google" id="ProtNLM"/>
    </source>
</evidence>
<protein>
    <recommendedName>
        <fullName evidence="3">Transposase</fullName>
    </recommendedName>
</protein>
<sequence length="38" mass="4215">MTQFSGLLKVVRERGGDGTMRGRPWSLPLAERVLMVAV</sequence>
<gene>
    <name evidence="1" type="ORF">FHS34_002007</name>
</gene>
<dbReference type="AlphaFoldDB" id="A0A7W9UQ43"/>
<proteinExistence type="predicted"/>